<accession>A0A068Y110</accession>
<organism evidence="3 4">
    <name type="scientific">Echinococcus multilocularis</name>
    <name type="common">Fox tapeworm</name>
    <dbReference type="NCBI Taxonomy" id="6211"/>
    <lineage>
        <taxon>Eukaryota</taxon>
        <taxon>Metazoa</taxon>
        <taxon>Spiralia</taxon>
        <taxon>Lophotrochozoa</taxon>
        <taxon>Platyhelminthes</taxon>
        <taxon>Cestoda</taxon>
        <taxon>Eucestoda</taxon>
        <taxon>Cyclophyllidea</taxon>
        <taxon>Taeniidae</taxon>
        <taxon>Echinococcus</taxon>
    </lineage>
</organism>
<dbReference type="InterPro" id="IPR047145">
    <property type="entry name" value="FRMD6-like"/>
</dbReference>
<dbReference type="eggNOG" id="KOG4371">
    <property type="taxonomic scope" value="Eukaryota"/>
</dbReference>
<dbReference type="CDD" id="cd14473">
    <property type="entry name" value="FERM_B-lobe"/>
    <property type="match status" value="1"/>
</dbReference>
<dbReference type="SUPFAM" id="SSF47031">
    <property type="entry name" value="Second domain of FERM"/>
    <property type="match status" value="1"/>
</dbReference>
<dbReference type="STRING" id="6211.A0A068Y110"/>
<dbReference type="InterPro" id="IPR019749">
    <property type="entry name" value="Band_41_domain"/>
</dbReference>
<dbReference type="SMART" id="SM00295">
    <property type="entry name" value="B41"/>
    <property type="match status" value="1"/>
</dbReference>
<dbReference type="SUPFAM" id="SSF54236">
    <property type="entry name" value="Ubiquitin-like"/>
    <property type="match status" value="1"/>
</dbReference>
<sequence>MAIETRHFIRSRILVNVDIFSRDRMNLTAEKNWTIANIYAEVCDCLGIPESRLFGLARQSDYGFVFLDPETRLSSLDRKPAVRHISLIFSHNKQKYSVSKTAAIPNGGGEAISLFLRVHFYVPNHCLRGRVVRHLYYEQLKLNSQNYGLTCSDEVYFQLAAFSIKIYLLARRHSSERTTPTTFNESILKLNDHFPSFMIESYGSGYLYASIPNLLGPLEGQGRETLEWRFIRLASDPSSNFNLHLYPVSLLDISHSPAATSSTTITVLSSPLLPVSRLRRSHSGRSSILPPSGKGTFWLGIGPNGFEFHEEEESKRIAYHNSLPWVKIDKLSRKHASFIIHLTSGRKLTFFSASSLEAQHLFTLSSHLHKHQTVAYLASQLSARQLEQQDRLQYNEAYIYSAGEVVTMQRVHAEPDTQARERMLMGTSESPIFPQLSSLNHKDGQDERTQSVYI</sequence>
<name>A0A068Y110_ECHMU</name>
<feature type="region of interest" description="Disordered" evidence="1">
    <location>
        <begin position="432"/>
        <end position="454"/>
    </location>
</feature>
<evidence type="ECO:0000313" key="3">
    <source>
        <dbReference type="EMBL" id="CDS36778.1"/>
    </source>
</evidence>
<dbReference type="PROSITE" id="PS50057">
    <property type="entry name" value="FERM_3"/>
    <property type="match status" value="1"/>
</dbReference>
<gene>
    <name evidence="3" type="ORF">EmuJ_000394200</name>
</gene>
<dbReference type="Proteomes" id="UP000017246">
    <property type="component" value="Unassembled WGS sequence"/>
</dbReference>
<dbReference type="OMA" id="WTIANIY"/>
<dbReference type="InterPro" id="IPR035963">
    <property type="entry name" value="FERM_2"/>
</dbReference>
<evidence type="ECO:0000256" key="1">
    <source>
        <dbReference type="SAM" id="MobiDB-lite"/>
    </source>
</evidence>
<protein>
    <submittedName>
        <fullName evidence="3">Protein tyrosine phosphatase non receptor type</fullName>
    </submittedName>
</protein>
<dbReference type="OrthoDB" id="5957665at2759"/>
<feature type="compositionally biased region" description="Basic and acidic residues" evidence="1">
    <location>
        <begin position="440"/>
        <end position="454"/>
    </location>
</feature>
<evidence type="ECO:0000313" key="4">
    <source>
        <dbReference type="Proteomes" id="UP000017246"/>
    </source>
</evidence>
<reference evidence="3" key="2">
    <citation type="submission" date="2015-11" db="EMBL/GenBank/DDBJ databases">
        <authorList>
            <person name="Zhang Y."/>
            <person name="Guo Z."/>
        </authorList>
    </citation>
    <scope>NUCLEOTIDE SEQUENCE</scope>
</reference>
<reference evidence="3" key="1">
    <citation type="journal article" date="2013" name="Nature">
        <title>The genomes of four tapeworm species reveal adaptations to parasitism.</title>
        <authorList>
            <person name="Tsai I.J."/>
            <person name="Zarowiecki M."/>
            <person name="Holroyd N."/>
            <person name="Garciarrubio A."/>
            <person name="Sanchez-Flores A."/>
            <person name="Brooks K.L."/>
            <person name="Tracey A."/>
            <person name="Bobes R.J."/>
            <person name="Fragoso G."/>
            <person name="Sciutto E."/>
            <person name="Aslett M."/>
            <person name="Beasley H."/>
            <person name="Bennett H.M."/>
            <person name="Cai J."/>
            <person name="Camicia F."/>
            <person name="Clark R."/>
            <person name="Cucher M."/>
            <person name="De Silva N."/>
            <person name="Day T.A."/>
            <person name="Deplazes P."/>
            <person name="Estrada K."/>
            <person name="Fernandez C."/>
            <person name="Holland P.W."/>
            <person name="Hou J."/>
            <person name="Hu S."/>
            <person name="Huckvale T."/>
            <person name="Hung S.S."/>
            <person name="Kamenetzky L."/>
            <person name="Keane J.A."/>
            <person name="Kiss F."/>
            <person name="Koziol U."/>
            <person name="Lambert O."/>
            <person name="Liu K."/>
            <person name="Luo X."/>
            <person name="Luo Y."/>
            <person name="Macchiaroli N."/>
            <person name="Nichol S."/>
            <person name="Paps J."/>
            <person name="Parkinson J."/>
            <person name="Pouchkina-Stantcheva N."/>
            <person name="Riddiford N."/>
            <person name="Rosenzvit M."/>
            <person name="Salinas G."/>
            <person name="Wasmuth J.D."/>
            <person name="Zamanian M."/>
            <person name="Zheng Y."/>
            <person name="Cai X."/>
            <person name="Soberon X."/>
            <person name="Olson P.D."/>
            <person name="Laclette J.P."/>
            <person name="Brehm K."/>
            <person name="Berriman M."/>
            <person name="Garciarrubio A."/>
            <person name="Bobes R.J."/>
            <person name="Fragoso G."/>
            <person name="Sanchez-Flores A."/>
            <person name="Estrada K."/>
            <person name="Cevallos M.A."/>
            <person name="Morett E."/>
            <person name="Gonzalez V."/>
            <person name="Portillo T."/>
            <person name="Ochoa-Leyva A."/>
            <person name="Jose M.V."/>
            <person name="Sciutto E."/>
            <person name="Landa A."/>
            <person name="Jimenez L."/>
            <person name="Valdes V."/>
            <person name="Carrero J.C."/>
            <person name="Larralde C."/>
            <person name="Morales-Montor J."/>
            <person name="Limon-Lason J."/>
            <person name="Soberon X."/>
            <person name="Laclette J.P."/>
        </authorList>
    </citation>
    <scope>NUCLEOTIDE SEQUENCE [LARGE SCALE GENOMIC DNA]</scope>
</reference>
<dbReference type="PANTHER" id="PTHR13429">
    <property type="entry name" value="FERM DOMAIN (PROTEIN4.1-EZRIN-RADIXIN-MOESIN) FAMILY"/>
    <property type="match status" value="1"/>
</dbReference>
<keyword evidence="4" id="KW-1185">Reference proteome</keyword>
<dbReference type="InterPro" id="IPR014352">
    <property type="entry name" value="FERM/acyl-CoA-bd_prot_sf"/>
</dbReference>
<evidence type="ECO:0000259" key="2">
    <source>
        <dbReference type="PROSITE" id="PS50057"/>
    </source>
</evidence>
<feature type="domain" description="FERM" evidence="2">
    <location>
        <begin position="13"/>
        <end position="376"/>
    </location>
</feature>
<dbReference type="InterPro" id="IPR029071">
    <property type="entry name" value="Ubiquitin-like_domsf"/>
</dbReference>
<dbReference type="GO" id="GO:0035332">
    <property type="term" value="P:positive regulation of hippo signaling"/>
    <property type="evidence" value="ECO:0007669"/>
    <property type="project" value="TreeGrafter"/>
</dbReference>
<dbReference type="InterPro" id="IPR000299">
    <property type="entry name" value="FERM_domain"/>
</dbReference>
<dbReference type="GO" id="GO:0098592">
    <property type="term" value="C:cytoplasmic side of apical plasma membrane"/>
    <property type="evidence" value="ECO:0007669"/>
    <property type="project" value="TreeGrafter"/>
</dbReference>
<dbReference type="EMBL" id="LN902849">
    <property type="protein sequence ID" value="CDS36778.1"/>
    <property type="molecule type" value="Genomic_DNA"/>
</dbReference>
<proteinExistence type="predicted"/>
<dbReference type="AlphaFoldDB" id="A0A068Y110"/>
<dbReference type="Pfam" id="PF09380">
    <property type="entry name" value="FERM_C"/>
    <property type="match status" value="1"/>
</dbReference>
<dbReference type="Pfam" id="PF00373">
    <property type="entry name" value="FERM_M"/>
    <property type="match status" value="1"/>
</dbReference>
<keyword evidence="3" id="KW-0675">Receptor</keyword>
<dbReference type="InterPro" id="IPR019748">
    <property type="entry name" value="FERM_central"/>
</dbReference>
<dbReference type="SUPFAM" id="SSF50729">
    <property type="entry name" value="PH domain-like"/>
    <property type="match status" value="1"/>
</dbReference>
<dbReference type="InterPro" id="IPR011993">
    <property type="entry name" value="PH-like_dom_sf"/>
</dbReference>
<dbReference type="Gene3D" id="2.30.29.30">
    <property type="entry name" value="Pleckstrin-homology domain (PH domain)/Phosphotyrosine-binding domain (PTB)"/>
    <property type="match status" value="1"/>
</dbReference>
<dbReference type="InterPro" id="IPR018980">
    <property type="entry name" value="FERM_PH-like_C"/>
</dbReference>
<dbReference type="Gene3D" id="1.20.80.10">
    <property type="match status" value="1"/>
</dbReference>
<dbReference type="PANTHER" id="PTHR13429:SF5">
    <property type="entry name" value="PROTEIN EXPANDED"/>
    <property type="match status" value="1"/>
</dbReference>